<comment type="function">
    <text evidence="11">Involved in the final reduction of the elongation cycle of fatty acid synthesis (FAS II). Catalyzes the reduction of a carbon-carbon double bond in an enoyl moiety that is covalently linked to an acyl carrier protein (ACP).</text>
</comment>
<keyword evidence="4 11" id="KW-0560">Oxidoreductase</keyword>
<evidence type="ECO:0000256" key="11">
    <source>
        <dbReference type="HAMAP-Rule" id="MF_01838"/>
    </source>
</evidence>
<dbReference type="EMBL" id="JAUOPU010000009">
    <property type="protein sequence ID" value="MDO6543049.1"/>
    <property type="molecule type" value="Genomic_DNA"/>
</dbReference>
<dbReference type="GO" id="GO:0004318">
    <property type="term" value="F:enoyl-[acyl-carrier-protein] reductase (NADH) activity"/>
    <property type="evidence" value="ECO:0007669"/>
    <property type="project" value="UniProtKB-UniRule"/>
</dbReference>
<feature type="binding site" evidence="11">
    <location>
        <begin position="111"/>
        <end position="112"/>
    </location>
    <ligand>
        <name>NAD(+)</name>
        <dbReference type="ChEBI" id="CHEBI:57540"/>
    </ligand>
</feature>
<evidence type="ECO:0000313" key="15">
    <source>
        <dbReference type="EMBL" id="MDO6543049.1"/>
    </source>
</evidence>
<dbReference type="Pfam" id="PF07055">
    <property type="entry name" value="Eno-Rase_FAD_bd"/>
    <property type="match status" value="1"/>
</dbReference>
<accession>A0AAW7Y8G2</accession>
<feature type="binding site" evidence="11">
    <location>
        <begin position="139"/>
        <end position="140"/>
    </location>
    <ligand>
        <name>NAD(+)</name>
        <dbReference type="ChEBI" id="CHEBI:57540"/>
    </ligand>
</feature>
<protein>
    <recommendedName>
        <fullName evidence="11">Enoyl-[acyl-carrier-protein] reductase [NADH]</fullName>
        <shortName evidence="11">ENR</shortName>
        <ecNumber evidence="11">1.3.1.9</ecNumber>
    </recommendedName>
</protein>
<evidence type="ECO:0000256" key="8">
    <source>
        <dbReference type="ARBA" id="ARBA00048302"/>
    </source>
</evidence>
<feature type="binding site" evidence="11">
    <location>
        <begin position="48"/>
        <end position="53"/>
    </location>
    <ligand>
        <name>NAD(+)</name>
        <dbReference type="ChEBI" id="CHEBI:57540"/>
    </ligand>
</feature>
<proteinExistence type="inferred from homology"/>
<dbReference type="FunFam" id="3.40.50.720:FF:000221">
    <property type="entry name" value="Enoyl-[acyl-carrier-protein] reductase [NADH]"/>
    <property type="match status" value="1"/>
</dbReference>
<organism evidence="15 16">
    <name type="scientific">Photobacterium sanguinicancri</name>
    <dbReference type="NCBI Taxonomy" id="875932"/>
    <lineage>
        <taxon>Bacteria</taxon>
        <taxon>Pseudomonadati</taxon>
        <taxon>Pseudomonadota</taxon>
        <taxon>Gammaproteobacteria</taxon>
        <taxon>Vibrionales</taxon>
        <taxon>Vibrionaceae</taxon>
        <taxon>Photobacterium</taxon>
    </lineage>
</organism>
<evidence type="ECO:0000259" key="14">
    <source>
        <dbReference type="Pfam" id="PF12242"/>
    </source>
</evidence>
<keyword evidence="6 11" id="KW-0443">Lipid metabolism</keyword>
<dbReference type="Pfam" id="PF12241">
    <property type="entry name" value="Enoyl_reductase"/>
    <property type="match status" value="1"/>
</dbReference>
<keyword evidence="2 11" id="KW-0444">Lipid biosynthesis</keyword>
<dbReference type="EC" id="1.3.1.9" evidence="11"/>
<name>A0AAW7Y8G2_9GAMM</name>
<evidence type="ECO:0000256" key="6">
    <source>
        <dbReference type="ARBA" id="ARBA00023098"/>
    </source>
</evidence>
<evidence type="ECO:0000256" key="1">
    <source>
        <dbReference type="ARBA" id="ARBA00011245"/>
    </source>
</evidence>
<evidence type="ECO:0000259" key="13">
    <source>
        <dbReference type="Pfam" id="PF12241"/>
    </source>
</evidence>
<comment type="catalytic activity">
    <reaction evidence="8">
        <text>a 2,3-saturated acyl-CoA + NAD(+) = a (2E)-enoyl-CoA + NADH + H(+)</text>
        <dbReference type="Rhea" id="RHEA:18177"/>
        <dbReference type="ChEBI" id="CHEBI:15378"/>
        <dbReference type="ChEBI" id="CHEBI:57540"/>
        <dbReference type="ChEBI" id="CHEBI:57945"/>
        <dbReference type="ChEBI" id="CHEBI:58856"/>
        <dbReference type="ChEBI" id="CHEBI:65111"/>
        <dbReference type="EC" id="1.3.1.44"/>
    </reaction>
</comment>
<evidence type="ECO:0000256" key="5">
    <source>
        <dbReference type="ARBA" id="ARBA00023027"/>
    </source>
</evidence>
<comment type="catalytic activity">
    <reaction evidence="9 11">
        <text>a 2,3-saturated acyl-[ACP] + NAD(+) = a (2E)-enoyl-[ACP] + NADH + H(+)</text>
        <dbReference type="Rhea" id="RHEA:10240"/>
        <dbReference type="Rhea" id="RHEA-COMP:9925"/>
        <dbReference type="Rhea" id="RHEA-COMP:9926"/>
        <dbReference type="ChEBI" id="CHEBI:15378"/>
        <dbReference type="ChEBI" id="CHEBI:57540"/>
        <dbReference type="ChEBI" id="CHEBI:57945"/>
        <dbReference type="ChEBI" id="CHEBI:78784"/>
        <dbReference type="ChEBI" id="CHEBI:78785"/>
        <dbReference type="EC" id="1.3.1.9"/>
    </reaction>
</comment>
<dbReference type="RefSeq" id="WP_261857195.1">
    <property type="nucleotide sequence ID" value="NZ_AP024850.1"/>
</dbReference>
<feature type="domain" description="Enoyl reductase FAD binding" evidence="12">
    <location>
        <begin position="326"/>
        <end position="389"/>
    </location>
</feature>
<dbReference type="NCBIfam" id="NF010177">
    <property type="entry name" value="PRK13656.1"/>
    <property type="match status" value="1"/>
</dbReference>
<dbReference type="PANTHER" id="PTHR37480:SF1">
    <property type="entry name" value="ENOYL-[ACYL-CARRIER-PROTEIN] REDUCTASE [NADH]"/>
    <property type="match status" value="1"/>
</dbReference>
<gene>
    <name evidence="11" type="primary">fabV</name>
    <name evidence="15" type="ORF">Q4568_10935</name>
</gene>
<dbReference type="InterPro" id="IPR024906">
    <property type="entry name" value="Eno_Rdtase_FAD-bd_dom"/>
</dbReference>
<evidence type="ECO:0000256" key="9">
    <source>
        <dbReference type="ARBA" id="ARBA00048572"/>
    </source>
</evidence>
<feature type="binding site" evidence="11">
    <location>
        <begin position="273"/>
        <end position="275"/>
    </location>
    <ligand>
        <name>NAD(+)</name>
        <dbReference type="ChEBI" id="CHEBI:57540"/>
    </ligand>
</feature>
<reference evidence="15" key="1">
    <citation type="submission" date="2023-07" db="EMBL/GenBank/DDBJ databases">
        <title>Genome content predicts the carbon catabolic preferences of heterotrophic bacteria.</title>
        <authorList>
            <person name="Gralka M."/>
        </authorList>
    </citation>
    <scope>NUCLEOTIDE SEQUENCE</scope>
    <source>
        <strain evidence="15">G2M05</strain>
    </source>
</reference>
<dbReference type="InterPro" id="IPR010758">
    <property type="entry name" value="Trans-2-enoyl-CoA_reductase"/>
</dbReference>
<comment type="subunit">
    <text evidence="1 11">Monomer.</text>
</comment>
<dbReference type="InterPro" id="IPR050048">
    <property type="entry name" value="FabV-like_NADH_b"/>
</dbReference>
<dbReference type="Proteomes" id="UP001170624">
    <property type="component" value="Unassembled WGS sequence"/>
</dbReference>
<evidence type="ECO:0000259" key="12">
    <source>
        <dbReference type="Pfam" id="PF07055"/>
    </source>
</evidence>
<dbReference type="GO" id="GO:0051287">
    <property type="term" value="F:NAD binding"/>
    <property type="evidence" value="ECO:0007669"/>
    <property type="project" value="UniProtKB-UniRule"/>
</dbReference>
<evidence type="ECO:0000256" key="3">
    <source>
        <dbReference type="ARBA" id="ARBA00022832"/>
    </source>
</evidence>
<dbReference type="HAMAP" id="MF_01838">
    <property type="entry name" value="FabV_reductase"/>
    <property type="match status" value="1"/>
</dbReference>
<sequence length="400" mass="43844">MIIKPRIRGFICTTTHPVGCEENVKEQIAYTKAQGPIANAPKRVLVVGSSSGYGLSSRIAAAFGGGASTIGVFFEKAGTEKKPGTAGWYNSAAFDKLAKEEGLYSKSLNGDAFSHEAKQKTIDLIKEDLGQIDMVVYSLASPVRKMPDTGEVIRSTLKPMGETYTATAVDTNKDVLIEASIEPATEQEVADTVTVMGGEDWELWINALSEAGVLADGCKTVAYSYIGTEITWPIYWHGALGKAKMDLDRAATALNTKLATAGGSANVAVLKSVVTQASSAIPVMPLYIAMVFKKMREEGVHEGCMEQIHRMFTQRLYKEDGTAPEVDAENRLRLDDWELREDIQKHCRDLWSTVTNENLFDVADYQEYKDDFLKLFGFGIDAIDYEADVATLVEFDVQDI</sequence>
<dbReference type="Pfam" id="PF12242">
    <property type="entry name" value="Eno-Rase_NADH_b"/>
    <property type="match status" value="1"/>
</dbReference>
<evidence type="ECO:0000313" key="16">
    <source>
        <dbReference type="Proteomes" id="UP001170624"/>
    </source>
</evidence>
<keyword evidence="7 11" id="KW-0275">Fatty acid biosynthesis</keyword>
<evidence type="ECO:0000256" key="10">
    <source>
        <dbReference type="ARBA" id="ARBA00060887"/>
    </source>
</evidence>
<evidence type="ECO:0000256" key="7">
    <source>
        <dbReference type="ARBA" id="ARBA00023160"/>
    </source>
</evidence>
<feature type="active site" description="Proton donor" evidence="11">
    <location>
        <position position="235"/>
    </location>
</feature>
<feature type="domain" description="Trans-2-enoyl-CoA reductase-like NAD(P)H binding" evidence="14">
    <location>
        <begin position="2"/>
        <end position="80"/>
    </location>
</feature>
<dbReference type="NCBIfam" id="NF043048">
    <property type="entry name" value="EnoyACPredFabV"/>
    <property type="match status" value="1"/>
</dbReference>
<dbReference type="PANTHER" id="PTHR37480">
    <property type="entry name" value="ENOYL-[ACYL-CARRIER-PROTEIN] REDUCTASE [NADH]"/>
    <property type="match status" value="1"/>
</dbReference>
<feature type="binding site" evidence="11">
    <location>
        <begin position="74"/>
        <end position="75"/>
    </location>
    <ligand>
        <name>NAD(+)</name>
        <dbReference type="ChEBI" id="CHEBI:57540"/>
    </ligand>
</feature>
<keyword evidence="3 11" id="KW-0276">Fatty acid metabolism</keyword>
<feature type="site" description="Plays an important role in discriminating NADH against NADPH" evidence="11">
    <location>
        <position position="75"/>
    </location>
</feature>
<evidence type="ECO:0000256" key="2">
    <source>
        <dbReference type="ARBA" id="ARBA00022516"/>
    </source>
</evidence>
<dbReference type="GO" id="GO:0006633">
    <property type="term" value="P:fatty acid biosynthetic process"/>
    <property type="evidence" value="ECO:0007669"/>
    <property type="project" value="UniProtKB-UniRule"/>
</dbReference>
<evidence type="ECO:0000256" key="4">
    <source>
        <dbReference type="ARBA" id="ARBA00023002"/>
    </source>
</evidence>
<comment type="pathway">
    <text evidence="11">Lipid metabolism; fatty acid biosynthesis.</text>
</comment>
<feature type="binding site" evidence="11">
    <location>
        <position position="225"/>
    </location>
    <ligand>
        <name>substrate</name>
    </ligand>
</feature>
<dbReference type="AlphaFoldDB" id="A0AAW7Y8G2"/>
<feature type="binding site" evidence="11">
    <location>
        <position position="244"/>
    </location>
    <ligand>
        <name>NAD(+)</name>
        <dbReference type="ChEBI" id="CHEBI:57540"/>
    </ligand>
</feature>
<dbReference type="Gene3D" id="3.40.50.720">
    <property type="entry name" value="NAD(P)-binding Rossmann-like Domain"/>
    <property type="match status" value="1"/>
</dbReference>
<keyword evidence="5 11" id="KW-0520">NAD</keyword>
<dbReference type="InterPro" id="IPR024910">
    <property type="entry name" value="Enoyl-CoA_Rdtase_cat_dom"/>
</dbReference>
<comment type="similarity">
    <text evidence="10 11">Belongs to the TER reductase family.</text>
</comment>
<feature type="domain" description="Trans-2-enoyl-CoA reductase catalytic" evidence="13">
    <location>
        <begin position="82"/>
        <end position="317"/>
    </location>
</feature>
<dbReference type="GO" id="GO:0050343">
    <property type="term" value="F:trans-2-enoyl-CoA reductase (NADH) activity"/>
    <property type="evidence" value="ECO:0007669"/>
    <property type="project" value="UniProtKB-EC"/>
</dbReference>
<comment type="caution">
    <text evidence="15">The sequence shown here is derived from an EMBL/GenBank/DDBJ whole genome shotgun (WGS) entry which is preliminary data.</text>
</comment>